<gene>
    <name evidence="2" type="ORF">SS1G_08192</name>
</gene>
<evidence type="ECO:0000313" key="3">
    <source>
        <dbReference type="Proteomes" id="UP000001312"/>
    </source>
</evidence>
<organism evidence="2 3">
    <name type="scientific">Sclerotinia sclerotiorum (strain ATCC 18683 / 1980 / Ss-1)</name>
    <name type="common">White mold</name>
    <name type="synonym">Whetzelinia sclerotiorum</name>
    <dbReference type="NCBI Taxonomy" id="665079"/>
    <lineage>
        <taxon>Eukaryota</taxon>
        <taxon>Fungi</taxon>
        <taxon>Dikarya</taxon>
        <taxon>Ascomycota</taxon>
        <taxon>Pezizomycotina</taxon>
        <taxon>Leotiomycetes</taxon>
        <taxon>Helotiales</taxon>
        <taxon>Sclerotiniaceae</taxon>
        <taxon>Sclerotinia</taxon>
    </lineage>
</organism>
<dbReference type="HOGENOM" id="CLU_1504321_0_0_1"/>
<feature type="compositionally biased region" description="Basic and acidic residues" evidence="1">
    <location>
        <begin position="98"/>
        <end position="107"/>
    </location>
</feature>
<dbReference type="eggNOG" id="ENOG502RZ40">
    <property type="taxonomic scope" value="Eukaryota"/>
</dbReference>
<dbReference type="KEGG" id="ssl:SS1G_08192"/>
<dbReference type="Proteomes" id="UP000001312">
    <property type="component" value="Unassembled WGS sequence"/>
</dbReference>
<protein>
    <submittedName>
        <fullName evidence="2">Uncharacterized protein</fullName>
    </submittedName>
</protein>
<dbReference type="RefSeq" id="XP_001590452.1">
    <property type="nucleotide sequence ID" value="XM_001590402.1"/>
</dbReference>
<feature type="compositionally biased region" description="Low complexity" evidence="1">
    <location>
        <begin position="48"/>
        <end position="64"/>
    </location>
</feature>
<dbReference type="STRING" id="665079.A7ES87"/>
<evidence type="ECO:0000256" key="1">
    <source>
        <dbReference type="SAM" id="MobiDB-lite"/>
    </source>
</evidence>
<keyword evidence="3" id="KW-1185">Reference proteome</keyword>
<feature type="region of interest" description="Disordered" evidence="1">
    <location>
        <begin position="1"/>
        <end position="107"/>
    </location>
</feature>
<evidence type="ECO:0000313" key="2">
    <source>
        <dbReference type="EMBL" id="EDN92329.1"/>
    </source>
</evidence>
<name>A7ES87_SCLS1</name>
<sequence length="179" mass="18381">MSLKFVPLSPDSQGRPGTAISLDPSHGSYSSQNTTLLGGGSSAGDGPGSRSRAISNVSYGSEQSAGGGGGLGISGMPPPPRPFTPSSTHPAVGYGLSARERRQANVEDSSKKLTEAVGRMLQCMSVLSSVGIRAGNDSSQEKMEDLGRGLKLNWLGRGRTGRNRRGLVGGRVGQTVANL</sequence>
<accession>A7ES87</accession>
<dbReference type="GeneID" id="5487016"/>
<reference evidence="3" key="1">
    <citation type="journal article" date="2011" name="PLoS Genet.">
        <title>Genomic analysis of the necrotrophic fungal pathogens Sclerotinia sclerotiorum and Botrytis cinerea.</title>
        <authorList>
            <person name="Amselem J."/>
            <person name="Cuomo C.A."/>
            <person name="van Kan J.A."/>
            <person name="Viaud M."/>
            <person name="Benito E.P."/>
            <person name="Couloux A."/>
            <person name="Coutinho P.M."/>
            <person name="de Vries R.P."/>
            <person name="Dyer P.S."/>
            <person name="Fillinger S."/>
            <person name="Fournier E."/>
            <person name="Gout L."/>
            <person name="Hahn M."/>
            <person name="Kohn L."/>
            <person name="Lapalu N."/>
            <person name="Plummer K.M."/>
            <person name="Pradier J.M."/>
            <person name="Quevillon E."/>
            <person name="Sharon A."/>
            <person name="Simon A."/>
            <person name="ten Have A."/>
            <person name="Tudzynski B."/>
            <person name="Tudzynski P."/>
            <person name="Wincker P."/>
            <person name="Andrew M."/>
            <person name="Anthouard V."/>
            <person name="Beever R.E."/>
            <person name="Beffa R."/>
            <person name="Benoit I."/>
            <person name="Bouzid O."/>
            <person name="Brault B."/>
            <person name="Chen Z."/>
            <person name="Choquer M."/>
            <person name="Collemare J."/>
            <person name="Cotton P."/>
            <person name="Danchin E.G."/>
            <person name="Da Silva C."/>
            <person name="Gautier A."/>
            <person name="Giraud C."/>
            <person name="Giraud T."/>
            <person name="Gonzalez C."/>
            <person name="Grossetete S."/>
            <person name="Guldener U."/>
            <person name="Henrissat B."/>
            <person name="Howlett B.J."/>
            <person name="Kodira C."/>
            <person name="Kretschmer M."/>
            <person name="Lappartient A."/>
            <person name="Leroch M."/>
            <person name="Levis C."/>
            <person name="Mauceli E."/>
            <person name="Neuveglise C."/>
            <person name="Oeser B."/>
            <person name="Pearson M."/>
            <person name="Poulain J."/>
            <person name="Poussereau N."/>
            <person name="Quesneville H."/>
            <person name="Rascle C."/>
            <person name="Schumacher J."/>
            <person name="Segurens B."/>
            <person name="Sexton A."/>
            <person name="Silva E."/>
            <person name="Sirven C."/>
            <person name="Soanes D.M."/>
            <person name="Talbot N.J."/>
            <person name="Templeton M."/>
            <person name="Yandava C."/>
            <person name="Yarden O."/>
            <person name="Zeng Q."/>
            <person name="Rollins J.A."/>
            <person name="Lebrun M.H."/>
            <person name="Dickman M."/>
        </authorList>
    </citation>
    <scope>NUCLEOTIDE SEQUENCE [LARGE SCALE GENOMIC DNA]</scope>
    <source>
        <strain evidence="3">ATCC 18683 / 1980 / Ss-1</strain>
    </source>
</reference>
<dbReference type="AlphaFoldDB" id="A7ES87"/>
<proteinExistence type="predicted"/>
<dbReference type="InParanoid" id="A7ES87"/>
<feature type="compositionally biased region" description="Gly residues" evidence="1">
    <location>
        <begin position="37"/>
        <end position="47"/>
    </location>
</feature>
<dbReference type="EMBL" id="CH476631">
    <property type="protein sequence ID" value="EDN92329.1"/>
    <property type="molecule type" value="Genomic_DNA"/>
</dbReference>
<feature type="compositionally biased region" description="Polar residues" evidence="1">
    <location>
        <begin position="27"/>
        <end position="36"/>
    </location>
</feature>